<organism evidence="2 3">
    <name type="scientific">Ancylostoma caninum</name>
    <name type="common">Dog hookworm</name>
    <dbReference type="NCBI Taxonomy" id="29170"/>
    <lineage>
        <taxon>Eukaryota</taxon>
        <taxon>Metazoa</taxon>
        <taxon>Ecdysozoa</taxon>
        <taxon>Nematoda</taxon>
        <taxon>Chromadorea</taxon>
        <taxon>Rhabditida</taxon>
        <taxon>Rhabditina</taxon>
        <taxon>Rhabditomorpha</taxon>
        <taxon>Strongyloidea</taxon>
        <taxon>Ancylostomatidae</taxon>
        <taxon>Ancylostomatinae</taxon>
        <taxon>Ancylostoma</taxon>
    </lineage>
</organism>
<dbReference type="OrthoDB" id="5874609at2759"/>
<comment type="caution">
    <text evidence="2">The sequence shown here is derived from an EMBL/GenBank/DDBJ whole genome shotgun (WGS) entry which is preliminary data.</text>
</comment>
<dbReference type="EMBL" id="JOJR01000047">
    <property type="protein sequence ID" value="RCN48415.1"/>
    <property type="molecule type" value="Genomic_DNA"/>
</dbReference>
<keyword evidence="3" id="KW-1185">Reference proteome</keyword>
<proteinExistence type="predicted"/>
<name>A0A368GZG6_ANCCA</name>
<accession>A0A368GZG6</accession>
<reference evidence="2 3" key="1">
    <citation type="submission" date="2014-10" db="EMBL/GenBank/DDBJ databases">
        <title>Draft genome of the hookworm Ancylostoma caninum.</title>
        <authorList>
            <person name="Mitreva M."/>
        </authorList>
    </citation>
    <scope>NUCLEOTIDE SEQUENCE [LARGE SCALE GENOMIC DNA]</scope>
    <source>
        <strain evidence="2 3">Baltimore</strain>
    </source>
</reference>
<feature type="region of interest" description="Disordered" evidence="1">
    <location>
        <begin position="15"/>
        <end position="41"/>
    </location>
</feature>
<feature type="compositionally biased region" description="Pro residues" evidence="1">
    <location>
        <begin position="17"/>
        <end position="41"/>
    </location>
</feature>
<evidence type="ECO:0000313" key="2">
    <source>
        <dbReference type="EMBL" id="RCN48415.1"/>
    </source>
</evidence>
<dbReference type="Proteomes" id="UP000252519">
    <property type="component" value="Unassembled WGS sequence"/>
</dbReference>
<gene>
    <name evidence="2" type="ORF">ANCCAN_05563</name>
</gene>
<dbReference type="AlphaFoldDB" id="A0A368GZG6"/>
<evidence type="ECO:0000313" key="3">
    <source>
        <dbReference type="Proteomes" id="UP000252519"/>
    </source>
</evidence>
<sequence>MSLIDAYPIQFAIPVNTIPPPQPPPPTPPPQFVLEPPTTPPPLFNSPEIQRVVTSLNTRTTAFSRPGQGYENVITILRALMERKSRVAYCSASKTPLMRM</sequence>
<protein>
    <submittedName>
        <fullName evidence="2">Uncharacterized protein</fullName>
    </submittedName>
</protein>
<evidence type="ECO:0000256" key="1">
    <source>
        <dbReference type="SAM" id="MobiDB-lite"/>
    </source>
</evidence>